<reference evidence="2" key="1">
    <citation type="journal article" date="2019" name="Int. J. Syst. Evol. Microbiol.">
        <title>The Global Catalogue of Microorganisms (GCM) 10K type strain sequencing project: providing services to taxonomists for standard genome sequencing and annotation.</title>
        <authorList>
            <consortium name="The Broad Institute Genomics Platform"/>
            <consortium name="The Broad Institute Genome Sequencing Center for Infectious Disease"/>
            <person name="Wu L."/>
            <person name="Ma J."/>
        </authorList>
    </citation>
    <scope>NUCLEOTIDE SEQUENCE [LARGE SCALE GENOMIC DNA]</scope>
    <source>
        <strain evidence="2">JCM 17066</strain>
    </source>
</reference>
<organism evidence="1 2">
    <name type="scientific">Paraherbaspirillum soli</name>
    <dbReference type="NCBI Taxonomy" id="631222"/>
    <lineage>
        <taxon>Bacteria</taxon>
        <taxon>Pseudomonadati</taxon>
        <taxon>Pseudomonadota</taxon>
        <taxon>Betaproteobacteria</taxon>
        <taxon>Burkholderiales</taxon>
        <taxon>Oxalobacteraceae</taxon>
        <taxon>Paraherbaspirillum</taxon>
    </lineage>
</organism>
<accession>A0ABW0M5J9</accession>
<evidence type="ECO:0000313" key="2">
    <source>
        <dbReference type="Proteomes" id="UP001596045"/>
    </source>
</evidence>
<name>A0ABW0M5J9_9BURK</name>
<dbReference type="EMBL" id="JBHSMT010000001">
    <property type="protein sequence ID" value="MFC5472332.1"/>
    <property type="molecule type" value="Genomic_DNA"/>
</dbReference>
<protein>
    <submittedName>
        <fullName evidence="1">Uncharacterized protein</fullName>
    </submittedName>
</protein>
<sequence length="130" mass="14114">MYILPDDFDVQLLSGCYLEMICFGPSVTKLDFSRPQTTPGLAPYKVSFCVEAGLSYQLGGTSGRREFSDPATCASLISFLLKDVMSVTRVGSASLELSFGDVGNIMIEADCDAEFESYSIYLNSGDVIFV</sequence>
<dbReference type="RefSeq" id="WP_378993670.1">
    <property type="nucleotide sequence ID" value="NZ_JBHSMT010000001.1"/>
</dbReference>
<comment type="caution">
    <text evidence="1">The sequence shown here is derived from an EMBL/GenBank/DDBJ whole genome shotgun (WGS) entry which is preliminary data.</text>
</comment>
<gene>
    <name evidence="1" type="ORF">ACFPM8_00025</name>
</gene>
<keyword evidence="2" id="KW-1185">Reference proteome</keyword>
<dbReference type="Proteomes" id="UP001596045">
    <property type="component" value="Unassembled WGS sequence"/>
</dbReference>
<proteinExistence type="predicted"/>
<evidence type="ECO:0000313" key="1">
    <source>
        <dbReference type="EMBL" id="MFC5472332.1"/>
    </source>
</evidence>